<keyword evidence="9" id="KW-1185">Reference proteome</keyword>
<proteinExistence type="inferred from homology"/>
<keyword evidence="3 8" id="KW-0378">Hydrolase</keyword>
<accession>A0A1M4SKY6</accession>
<evidence type="ECO:0000256" key="3">
    <source>
        <dbReference type="ARBA" id="ARBA00022801"/>
    </source>
</evidence>
<dbReference type="Pfam" id="PF00877">
    <property type="entry name" value="NLPC_P60"/>
    <property type="match status" value="1"/>
</dbReference>
<dbReference type="InterPro" id="IPR000064">
    <property type="entry name" value="NLP_P60_dom"/>
</dbReference>
<protein>
    <submittedName>
        <fullName evidence="8">Cell wall-associated hydrolase, NlpC family</fullName>
    </submittedName>
</protein>
<dbReference type="GO" id="GO:0006508">
    <property type="term" value="P:proteolysis"/>
    <property type="evidence" value="ECO:0007669"/>
    <property type="project" value="UniProtKB-KW"/>
</dbReference>
<dbReference type="EMBL" id="FQVL01000001">
    <property type="protein sequence ID" value="SHE32870.1"/>
    <property type="molecule type" value="Genomic_DNA"/>
</dbReference>
<comment type="similarity">
    <text evidence="1">Belongs to the peptidase C40 family.</text>
</comment>
<dbReference type="AlphaFoldDB" id="A0A1M4SKY6"/>
<evidence type="ECO:0000313" key="8">
    <source>
        <dbReference type="EMBL" id="SHE32870.1"/>
    </source>
</evidence>
<dbReference type="Gene3D" id="3.90.1720.10">
    <property type="entry name" value="endopeptidase domain like (from Nostoc punctiforme)"/>
    <property type="match status" value="1"/>
</dbReference>
<organism evidence="8 9">
    <name type="scientific">Seinonella peptonophila</name>
    <dbReference type="NCBI Taxonomy" id="112248"/>
    <lineage>
        <taxon>Bacteria</taxon>
        <taxon>Bacillati</taxon>
        <taxon>Bacillota</taxon>
        <taxon>Bacilli</taxon>
        <taxon>Bacillales</taxon>
        <taxon>Thermoactinomycetaceae</taxon>
        <taxon>Seinonella</taxon>
    </lineage>
</organism>
<gene>
    <name evidence="8" type="ORF">SAMN05444392_10125</name>
</gene>
<dbReference type="PANTHER" id="PTHR47053:SF1">
    <property type="entry name" value="MUREIN DD-ENDOPEPTIDASE MEPH-RELATED"/>
    <property type="match status" value="1"/>
</dbReference>
<feature type="signal peptide" evidence="6">
    <location>
        <begin position="1"/>
        <end position="25"/>
    </location>
</feature>
<dbReference type="InterPro" id="IPR038765">
    <property type="entry name" value="Papain-like_cys_pep_sf"/>
</dbReference>
<evidence type="ECO:0000256" key="4">
    <source>
        <dbReference type="ARBA" id="ARBA00022807"/>
    </source>
</evidence>
<feature type="domain" description="NlpC/P60" evidence="7">
    <location>
        <begin position="94"/>
        <end position="264"/>
    </location>
</feature>
<feature type="region of interest" description="Disordered" evidence="5">
    <location>
        <begin position="61"/>
        <end position="102"/>
    </location>
</feature>
<keyword evidence="4" id="KW-0788">Thiol protease</keyword>
<dbReference type="InterPro" id="IPR051202">
    <property type="entry name" value="Peptidase_C40"/>
</dbReference>
<dbReference type="Proteomes" id="UP000184476">
    <property type="component" value="Unassembled WGS sequence"/>
</dbReference>
<evidence type="ECO:0000256" key="2">
    <source>
        <dbReference type="ARBA" id="ARBA00022670"/>
    </source>
</evidence>
<evidence type="ECO:0000256" key="6">
    <source>
        <dbReference type="SAM" id="SignalP"/>
    </source>
</evidence>
<feature type="chain" id="PRO_5012363886" evidence="6">
    <location>
        <begin position="26"/>
        <end position="264"/>
    </location>
</feature>
<reference evidence="8 9" key="1">
    <citation type="submission" date="2016-11" db="EMBL/GenBank/DDBJ databases">
        <authorList>
            <person name="Jaros S."/>
            <person name="Januszkiewicz K."/>
            <person name="Wedrychowicz H."/>
        </authorList>
    </citation>
    <scope>NUCLEOTIDE SEQUENCE [LARGE SCALE GENOMIC DNA]</scope>
    <source>
        <strain evidence="8 9">DSM 44666</strain>
    </source>
</reference>
<name>A0A1M4SKY6_9BACL</name>
<dbReference type="PROSITE" id="PS51935">
    <property type="entry name" value="NLPC_P60"/>
    <property type="match status" value="1"/>
</dbReference>
<feature type="compositionally biased region" description="Basic and acidic residues" evidence="5">
    <location>
        <begin position="67"/>
        <end position="95"/>
    </location>
</feature>
<dbReference type="GO" id="GO:0008234">
    <property type="term" value="F:cysteine-type peptidase activity"/>
    <property type="evidence" value="ECO:0007669"/>
    <property type="project" value="UniProtKB-KW"/>
</dbReference>
<sequence length="264" mass="29286">MRRSSFFILTLLLTLTLVSPISVFADPIEINPVDPSPDSQTIHSSDAGTYIIVDVTPPVTVIEPEATNDKPTDKVKDKPKKDDQQPKKDEEKNNNGKDSAISQTKIESMIKTAKSLVGPVPKDGNRWDCSGFVLQMYKKLGISLPGITDTQYYDRLVLSDEKYKKLPAGAKKLALNESEFKKLKPGSVYAKPVARDKLQPGDLFFRGPTYSCSSCYIDKNITHAALYVGHGKYVQGSMGSGMLRMGDVSNLDQWQGAKRYYIKN</sequence>
<keyword evidence="2" id="KW-0645">Protease</keyword>
<evidence type="ECO:0000313" key="9">
    <source>
        <dbReference type="Proteomes" id="UP000184476"/>
    </source>
</evidence>
<keyword evidence="6" id="KW-0732">Signal</keyword>
<dbReference type="SUPFAM" id="SSF54001">
    <property type="entry name" value="Cysteine proteinases"/>
    <property type="match status" value="1"/>
</dbReference>
<dbReference type="RefSeq" id="WP_073150029.1">
    <property type="nucleotide sequence ID" value="NZ_FQVL01000001.1"/>
</dbReference>
<evidence type="ECO:0000256" key="5">
    <source>
        <dbReference type="SAM" id="MobiDB-lite"/>
    </source>
</evidence>
<dbReference type="PANTHER" id="PTHR47053">
    <property type="entry name" value="MUREIN DD-ENDOPEPTIDASE MEPH-RELATED"/>
    <property type="match status" value="1"/>
</dbReference>
<dbReference type="OrthoDB" id="9813368at2"/>
<evidence type="ECO:0000259" key="7">
    <source>
        <dbReference type="PROSITE" id="PS51935"/>
    </source>
</evidence>
<evidence type="ECO:0000256" key="1">
    <source>
        <dbReference type="ARBA" id="ARBA00007074"/>
    </source>
</evidence>